<dbReference type="InterPro" id="IPR058163">
    <property type="entry name" value="LysR-type_TF_proteobact-type"/>
</dbReference>
<gene>
    <name evidence="6" type="ORF">NFI88_02325</name>
</gene>
<reference evidence="6 7" key="1">
    <citation type="submission" date="2022-06" db="EMBL/GenBank/DDBJ databases">
        <title>Rhizosaccharibacter gen. nov. sp. nov. KSS12, endophytic bacteria isolated from sugarcane.</title>
        <authorList>
            <person name="Pitiwittayakul N."/>
        </authorList>
    </citation>
    <scope>NUCLEOTIDE SEQUENCE [LARGE SCALE GENOMIC DNA]</scope>
    <source>
        <strain evidence="6 7">KSS12</strain>
    </source>
</reference>
<evidence type="ECO:0000259" key="5">
    <source>
        <dbReference type="PROSITE" id="PS50931"/>
    </source>
</evidence>
<dbReference type="InterPro" id="IPR005119">
    <property type="entry name" value="LysR_subst-bd"/>
</dbReference>
<accession>A0ABT1VTK1</accession>
<keyword evidence="3" id="KW-0238">DNA-binding</keyword>
<dbReference type="Gene3D" id="3.40.190.290">
    <property type="match status" value="1"/>
</dbReference>
<dbReference type="InterPro" id="IPR036390">
    <property type="entry name" value="WH_DNA-bd_sf"/>
</dbReference>
<dbReference type="SUPFAM" id="SSF46785">
    <property type="entry name" value="Winged helix' DNA-binding domain"/>
    <property type="match status" value="1"/>
</dbReference>
<evidence type="ECO:0000256" key="1">
    <source>
        <dbReference type="ARBA" id="ARBA00009437"/>
    </source>
</evidence>
<evidence type="ECO:0000313" key="7">
    <source>
        <dbReference type="Proteomes" id="UP001524547"/>
    </source>
</evidence>
<keyword evidence="4" id="KW-0804">Transcription</keyword>
<dbReference type="PANTHER" id="PTHR30537:SF72">
    <property type="entry name" value="LYSR FAMILY TRANSCRIPTIONAL REGULATOR"/>
    <property type="match status" value="1"/>
</dbReference>
<organism evidence="6 7">
    <name type="scientific">Rhizosaccharibacter radicis</name>
    <dbReference type="NCBI Taxonomy" id="2782605"/>
    <lineage>
        <taxon>Bacteria</taxon>
        <taxon>Pseudomonadati</taxon>
        <taxon>Pseudomonadota</taxon>
        <taxon>Alphaproteobacteria</taxon>
        <taxon>Acetobacterales</taxon>
        <taxon>Acetobacteraceae</taxon>
        <taxon>Rhizosaccharibacter</taxon>
    </lineage>
</organism>
<dbReference type="CDD" id="cd08472">
    <property type="entry name" value="PBP2_CrgA_like_3"/>
    <property type="match status" value="1"/>
</dbReference>
<evidence type="ECO:0000313" key="6">
    <source>
        <dbReference type="EMBL" id="MCQ8239676.1"/>
    </source>
</evidence>
<dbReference type="PROSITE" id="PS50931">
    <property type="entry name" value="HTH_LYSR"/>
    <property type="match status" value="1"/>
</dbReference>
<keyword evidence="2" id="KW-0805">Transcription regulation</keyword>
<protein>
    <submittedName>
        <fullName evidence="6">LysR family transcriptional regulator</fullName>
    </submittedName>
</protein>
<dbReference type="InterPro" id="IPR000847">
    <property type="entry name" value="LysR_HTH_N"/>
</dbReference>
<evidence type="ECO:0000256" key="3">
    <source>
        <dbReference type="ARBA" id="ARBA00023125"/>
    </source>
</evidence>
<name>A0ABT1VTK1_9PROT</name>
<evidence type="ECO:0000256" key="2">
    <source>
        <dbReference type="ARBA" id="ARBA00023015"/>
    </source>
</evidence>
<dbReference type="Pfam" id="PF03466">
    <property type="entry name" value="LysR_substrate"/>
    <property type="match status" value="1"/>
</dbReference>
<comment type="similarity">
    <text evidence="1">Belongs to the LysR transcriptional regulatory family.</text>
</comment>
<dbReference type="PANTHER" id="PTHR30537">
    <property type="entry name" value="HTH-TYPE TRANSCRIPTIONAL REGULATOR"/>
    <property type="match status" value="1"/>
</dbReference>
<feature type="domain" description="HTH lysR-type" evidence="5">
    <location>
        <begin position="1"/>
        <end position="59"/>
    </location>
</feature>
<dbReference type="RefSeq" id="WP_422918408.1">
    <property type="nucleotide sequence ID" value="NZ_JAMZEJ010000001.1"/>
</dbReference>
<dbReference type="Pfam" id="PF00126">
    <property type="entry name" value="HTH_1"/>
    <property type="match status" value="1"/>
</dbReference>
<dbReference type="EMBL" id="JAMZEJ010000001">
    <property type="protein sequence ID" value="MCQ8239676.1"/>
    <property type="molecule type" value="Genomic_DNA"/>
</dbReference>
<dbReference type="Gene3D" id="1.10.10.10">
    <property type="entry name" value="Winged helix-like DNA-binding domain superfamily/Winged helix DNA-binding domain"/>
    <property type="match status" value="1"/>
</dbReference>
<dbReference type="InterPro" id="IPR036388">
    <property type="entry name" value="WH-like_DNA-bd_sf"/>
</dbReference>
<evidence type="ECO:0000256" key="4">
    <source>
        <dbReference type="ARBA" id="ARBA00023163"/>
    </source>
</evidence>
<proteinExistence type="inferred from homology"/>
<sequence>MDRLGTIELFIRIVERRSFRAAAADLGVSRPVATAAIKALEARLDTRLLQRSTRHVSPTPEGDAYYQQCVRILRELEDADRGAGGELGGLVRASLAGTLARTFVLPALPALLERFPGLSVRLAEGERFVDLLREGIDCVVRAGELPDSDMVVRPLGLVEEMTCASPAYLDRHGIPSSPEALDGHRMVAFVSSRSGQPLPLEFVQDGRTIFTRLPAAVLVEGADTSAEAARLGFGLVQAPRFRFQADLASGALVEVLPDHPPPPTPLSILYPSRRQLPARVRVFIDFLEEVLSPMLRRP</sequence>
<dbReference type="SUPFAM" id="SSF53850">
    <property type="entry name" value="Periplasmic binding protein-like II"/>
    <property type="match status" value="1"/>
</dbReference>
<keyword evidence="7" id="KW-1185">Reference proteome</keyword>
<dbReference type="Proteomes" id="UP001524547">
    <property type="component" value="Unassembled WGS sequence"/>
</dbReference>
<comment type="caution">
    <text evidence="6">The sequence shown here is derived from an EMBL/GenBank/DDBJ whole genome shotgun (WGS) entry which is preliminary data.</text>
</comment>